<evidence type="ECO:0000313" key="1">
    <source>
        <dbReference type="EMBL" id="KNG93957.1"/>
    </source>
</evidence>
<proteinExistence type="predicted"/>
<dbReference type="OrthoDB" id="7874631at2"/>
<dbReference type="AlphaFoldDB" id="A0A0L1JQH2"/>
<organism evidence="1 2">
    <name type="scientific">Pseudaestuariivita atlantica</name>
    <dbReference type="NCBI Taxonomy" id="1317121"/>
    <lineage>
        <taxon>Bacteria</taxon>
        <taxon>Pseudomonadati</taxon>
        <taxon>Pseudomonadota</taxon>
        <taxon>Alphaproteobacteria</taxon>
        <taxon>Rhodobacterales</taxon>
        <taxon>Paracoccaceae</taxon>
        <taxon>Pseudaestuariivita</taxon>
    </lineage>
</organism>
<sequence length="90" mass="9653">MRGWAPFAVLVVATGVMAFVAGWQARGVTETDVIERYTARYVADGGSATDCIAVPGEGRVWIEVRCGAIVYHASRFGRLLKVERPGGPEA</sequence>
<name>A0A0L1JQH2_9RHOB</name>
<protein>
    <submittedName>
        <fullName evidence="1">Uncharacterized protein</fullName>
    </submittedName>
</protein>
<dbReference type="RefSeq" id="WP_134643080.1">
    <property type="nucleotide sequence ID" value="NZ_AQQZ01000003.1"/>
</dbReference>
<accession>A0A0L1JQH2</accession>
<evidence type="ECO:0000313" key="2">
    <source>
        <dbReference type="Proteomes" id="UP000036938"/>
    </source>
</evidence>
<dbReference type="EMBL" id="AQQZ01000003">
    <property type="protein sequence ID" value="KNG93957.1"/>
    <property type="molecule type" value="Genomic_DNA"/>
</dbReference>
<reference evidence="1 2" key="1">
    <citation type="journal article" date="2015" name="Int. J. Syst. Evol. Microbiol.">
        <title>Aestuariivita atlantica sp. nov., isolated from deep sea sediment of the Atlantic Ocean.</title>
        <authorList>
            <person name="Li G."/>
            <person name="Lai Q."/>
            <person name="Du Y."/>
            <person name="Liu X."/>
            <person name="Sun F."/>
            <person name="Shao Z."/>
        </authorList>
    </citation>
    <scope>NUCLEOTIDE SEQUENCE [LARGE SCALE GENOMIC DNA]</scope>
    <source>
        <strain evidence="1 2">22II-S11-z3</strain>
    </source>
</reference>
<keyword evidence="2" id="KW-1185">Reference proteome</keyword>
<comment type="caution">
    <text evidence="1">The sequence shown here is derived from an EMBL/GenBank/DDBJ whole genome shotgun (WGS) entry which is preliminary data.</text>
</comment>
<dbReference type="Proteomes" id="UP000036938">
    <property type="component" value="Unassembled WGS sequence"/>
</dbReference>
<gene>
    <name evidence="1" type="ORF">ATO11_06720</name>
</gene>
<dbReference type="STRING" id="1317121.ATO11_06720"/>